<accession>A0A7J6VWD4</accession>
<dbReference type="InterPro" id="IPR001810">
    <property type="entry name" value="F-box_dom"/>
</dbReference>
<evidence type="ECO:0000313" key="5">
    <source>
        <dbReference type="Proteomes" id="UP000554482"/>
    </source>
</evidence>
<protein>
    <recommendedName>
        <fullName evidence="6">F-box domain-containing protein</fullName>
    </recommendedName>
</protein>
<evidence type="ECO:0008006" key="6">
    <source>
        <dbReference type="Google" id="ProtNLM"/>
    </source>
</evidence>
<dbReference type="PANTHER" id="PTHR33127:SF5">
    <property type="entry name" value="TRANSMEMBRANE PROTEIN"/>
    <property type="match status" value="1"/>
</dbReference>
<reference evidence="4 5" key="1">
    <citation type="submission" date="2020-06" db="EMBL/GenBank/DDBJ databases">
        <title>Transcriptomic and genomic resources for Thalictrum thalictroides and T. hernandezii: Facilitating candidate gene discovery in an emerging model plant lineage.</title>
        <authorList>
            <person name="Arias T."/>
            <person name="Riano-Pachon D.M."/>
            <person name="Di Stilio V.S."/>
        </authorList>
    </citation>
    <scope>NUCLEOTIDE SEQUENCE [LARGE SCALE GENOMIC DNA]</scope>
    <source>
        <strain evidence="5">cv. WT478/WT964</strain>
        <tissue evidence="4">Leaves</tissue>
    </source>
</reference>
<gene>
    <name evidence="4" type="ORF">FRX31_021414</name>
</gene>
<feature type="signal peptide" evidence="1">
    <location>
        <begin position="1"/>
        <end position="27"/>
    </location>
</feature>
<dbReference type="PANTHER" id="PTHR33127">
    <property type="entry name" value="TRANSMEMBRANE PROTEIN"/>
    <property type="match status" value="1"/>
</dbReference>
<feature type="domain" description="F-box" evidence="2">
    <location>
        <begin position="9"/>
        <end position="38"/>
    </location>
</feature>
<sequence>MPTPFGFYILWLILQFMDFIDFHSISAVCKNWKLACKSYCPPSPNDPIPWLLTEYAATIKSTFLAEKHIRVYRPLTNKTYKINVPDIGAKCRCLHSKDAWLLLHFVDCVHLTNRLVLCNLFTLNKIDVPSPKLRVIVSRISQGTFSTISKSPNCVIFVAKNIRTRTRDMYAWKIGSNTWKTYQLHWDYCGGINWLYDHLYCFSGDRVMVFDNDLNLKRRHNFNIWIDDTFNITESDQELFAVPWPNSNYDSYKFDRATLDWAKVN</sequence>
<dbReference type="InterPro" id="IPR005174">
    <property type="entry name" value="KIB1-4_b-propeller"/>
</dbReference>
<feature type="non-terminal residue" evidence="4">
    <location>
        <position position="265"/>
    </location>
</feature>
<organism evidence="4 5">
    <name type="scientific">Thalictrum thalictroides</name>
    <name type="common">Rue-anemone</name>
    <name type="synonym">Anemone thalictroides</name>
    <dbReference type="NCBI Taxonomy" id="46969"/>
    <lineage>
        <taxon>Eukaryota</taxon>
        <taxon>Viridiplantae</taxon>
        <taxon>Streptophyta</taxon>
        <taxon>Embryophyta</taxon>
        <taxon>Tracheophyta</taxon>
        <taxon>Spermatophyta</taxon>
        <taxon>Magnoliopsida</taxon>
        <taxon>Ranunculales</taxon>
        <taxon>Ranunculaceae</taxon>
        <taxon>Thalictroideae</taxon>
        <taxon>Thalictrum</taxon>
    </lineage>
</organism>
<dbReference type="AlphaFoldDB" id="A0A7J6VWD4"/>
<evidence type="ECO:0000259" key="2">
    <source>
        <dbReference type="Pfam" id="PF00646"/>
    </source>
</evidence>
<dbReference type="OrthoDB" id="642536at2759"/>
<proteinExistence type="predicted"/>
<dbReference type="Proteomes" id="UP000554482">
    <property type="component" value="Unassembled WGS sequence"/>
</dbReference>
<dbReference type="EMBL" id="JABWDY010026081">
    <property type="protein sequence ID" value="KAF5189007.1"/>
    <property type="molecule type" value="Genomic_DNA"/>
</dbReference>
<name>A0A7J6VWD4_THATH</name>
<feature type="domain" description="KIB1-4 beta-propeller" evidence="3">
    <location>
        <begin position="73"/>
        <end position="264"/>
    </location>
</feature>
<evidence type="ECO:0000313" key="4">
    <source>
        <dbReference type="EMBL" id="KAF5189007.1"/>
    </source>
</evidence>
<dbReference type="Pfam" id="PF00646">
    <property type="entry name" value="F-box"/>
    <property type="match status" value="1"/>
</dbReference>
<keyword evidence="5" id="KW-1185">Reference proteome</keyword>
<feature type="chain" id="PRO_5029711575" description="F-box domain-containing protein" evidence="1">
    <location>
        <begin position="28"/>
        <end position="265"/>
    </location>
</feature>
<dbReference type="CDD" id="cd09917">
    <property type="entry name" value="F-box_SF"/>
    <property type="match status" value="1"/>
</dbReference>
<evidence type="ECO:0000256" key="1">
    <source>
        <dbReference type="SAM" id="SignalP"/>
    </source>
</evidence>
<dbReference type="Pfam" id="PF03478">
    <property type="entry name" value="Beta-prop_KIB1-4"/>
    <property type="match status" value="1"/>
</dbReference>
<evidence type="ECO:0000259" key="3">
    <source>
        <dbReference type="Pfam" id="PF03478"/>
    </source>
</evidence>
<comment type="caution">
    <text evidence="4">The sequence shown here is derived from an EMBL/GenBank/DDBJ whole genome shotgun (WGS) entry which is preliminary data.</text>
</comment>
<keyword evidence="1" id="KW-0732">Signal</keyword>